<evidence type="ECO:0000313" key="1">
    <source>
        <dbReference type="EMBL" id="MBA0863958.1"/>
    </source>
</evidence>
<gene>
    <name evidence="1" type="ORF">Goshw_027918</name>
</gene>
<dbReference type="Proteomes" id="UP000593576">
    <property type="component" value="Unassembled WGS sequence"/>
</dbReference>
<sequence length="31" mass="3635">MVKYRHGGSLIIFFNHTNIENKKSINSIFLI</sequence>
<accession>A0A7J9LZ44</accession>
<protein>
    <submittedName>
        <fullName evidence="1">Uncharacterized protein</fullName>
    </submittedName>
</protein>
<organism evidence="1 2">
    <name type="scientific">Gossypium schwendimanii</name>
    <name type="common">Cotton</name>
    <dbReference type="NCBI Taxonomy" id="34291"/>
    <lineage>
        <taxon>Eukaryota</taxon>
        <taxon>Viridiplantae</taxon>
        <taxon>Streptophyta</taxon>
        <taxon>Embryophyta</taxon>
        <taxon>Tracheophyta</taxon>
        <taxon>Spermatophyta</taxon>
        <taxon>Magnoliopsida</taxon>
        <taxon>eudicotyledons</taxon>
        <taxon>Gunneridae</taxon>
        <taxon>Pentapetalae</taxon>
        <taxon>rosids</taxon>
        <taxon>malvids</taxon>
        <taxon>Malvales</taxon>
        <taxon>Malvaceae</taxon>
        <taxon>Malvoideae</taxon>
        <taxon>Gossypium</taxon>
    </lineage>
</organism>
<dbReference type="AlphaFoldDB" id="A0A7J9LZ44"/>
<evidence type="ECO:0000313" key="2">
    <source>
        <dbReference type="Proteomes" id="UP000593576"/>
    </source>
</evidence>
<keyword evidence="2" id="KW-1185">Reference proteome</keyword>
<reference evidence="1 2" key="1">
    <citation type="journal article" date="2019" name="Genome Biol. Evol.">
        <title>Insights into the evolution of the New World diploid cottons (Gossypium, subgenus Houzingenia) based on genome sequencing.</title>
        <authorList>
            <person name="Grover C.E."/>
            <person name="Arick M.A. 2nd"/>
            <person name="Thrash A."/>
            <person name="Conover J.L."/>
            <person name="Sanders W.S."/>
            <person name="Peterson D.G."/>
            <person name="Frelichowski J.E."/>
            <person name="Scheffler J.A."/>
            <person name="Scheffler B.E."/>
            <person name="Wendel J.F."/>
        </authorList>
    </citation>
    <scope>NUCLEOTIDE SEQUENCE [LARGE SCALE GENOMIC DNA]</scope>
    <source>
        <strain evidence="1">1</strain>
        <tissue evidence="1">Leaf</tissue>
    </source>
</reference>
<proteinExistence type="predicted"/>
<name>A0A7J9LZ44_GOSSC</name>
<comment type="caution">
    <text evidence="1">The sequence shown here is derived from an EMBL/GenBank/DDBJ whole genome shotgun (WGS) entry which is preliminary data.</text>
</comment>
<dbReference type="EMBL" id="JABFAF010000008">
    <property type="protein sequence ID" value="MBA0863958.1"/>
    <property type="molecule type" value="Genomic_DNA"/>
</dbReference>